<dbReference type="InterPro" id="IPR000253">
    <property type="entry name" value="FHA_dom"/>
</dbReference>
<name>D6PJL8_9ZZZZ</name>
<evidence type="ECO:0000256" key="1">
    <source>
        <dbReference type="SAM" id="MobiDB-lite"/>
    </source>
</evidence>
<dbReference type="InterPro" id="IPR011990">
    <property type="entry name" value="TPR-like_helical_dom_sf"/>
</dbReference>
<keyword evidence="2" id="KW-1133">Transmembrane helix</keyword>
<dbReference type="EMBL" id="GU943110">
    <property type="protein sequence ID" value="ADD95919.1"/>
    <property type="molecule type" value="Genomic_DNA"/>
</dbReference>
<feature type="domain" description="FHA" evidence="3">
    <location>
        <begin position="203"/>
        <end position="252"/>
    </location>
</feature>
<dbReference type="Gene3D" id="1.25.40.10">
    <property type="entry name" value="Tetratricopeptide repeat domain"/>
    <property type="match status" value="1"/>
</dbReference>
<dbReference type="InterPro" id="IPR008984">
    <property type="entry name" value="SMAD_FHA_dom_sf"/>
</dbReference>
<dbReference type="PANTHER" id="PTHR23308">
    <property type="entry name" value="NUCLEAR INHIBITOR OF PROTEIN PHOSPHATASE-1"/>
    <property type="match status" value="1"/>
</dbReference>
<dbReference type="Gene3D" id="2.60.200.20">
    <property type="match status" value="2"/>
</dbReference>
<dbReference type="SUPFAM" id="SSF49879">
    <property type="entry name" value="SMAD/FHA domain"/>
    <property type="match status" value="2"/>
</dbReference>
<feature type="domain" description="FHA" evidence="3">
    <location>
        <begin position="25"/>
        <end position="74"/>
    </location>
</feature>
<keyword evidence="2" id="KW-0812">Transmembrane</keyword>
<protein>
    <recommendedName>
        <fullName evidence="3">FHA domain-containing protein</fullName>
    </recommendedName>
</protein>
<evidence type="ECO:0000256" key="2">
    <source>
        <dbReference type="SAM" id="Phobius"/>
    </source>
</evidence>
<dbReference type="SUPFAM" id="SSF48452">
    <property type="entry name" value="TPR-like"/>
    <property type="match status" value="1"/>
</dbReference>
<feature type="compositionally biased region" description="Polar residues" evidence="1">
    <location>
        <begin position="103"/>
        <end position="118"/>
    </location>
</feature>
<dbReference type="CDD" id="cd00060">
    <property type="entry name" value="FHA"/>
    <property type="match status" value="2"/>
</dbReference>
<feature type="region of interest" description="Disordered" evidence="1">
    <location>
        <begin position="102"/>
        <end position="123"/>
    </location>
</feature>
<dbReference type="SMART" id="SM00240">
    <property type="entry name" value="FHA"/>
    <property type="match status" value="2"/>
</dbReference>
<feature type="region of interest" description="Disordered" evidence="1">
    <location>
        <begin position="512"/>
        <end position="556"/>
    </location>
</feature>
<feature type="transmembrane region" description="Helical" evidence="2">
    <location>
        <begin position="312"/>
        <end position="331"/>
    </location>
</feature>
<keyword evidence="2" id="KW-0472">Membrane</keyword>
<dbReference type="Pfam" id="PF00498">
    <property type="entry name" value="FHA"/>
    <property type="match status" value="2"/>
</dbReference>
<accession>D6PJL8</accession>
<sequence length="637" mass="70473">MDAFKVIIEDDEGKRSVVPVTLGEVSVGRHESSTICLGERNVSRNHLRFFRDGSVVFAEDLDSYNGVFLNGVKIDRRQEIFDGDILRVGDFHLELKGELLGRNQEQTTQRTLAPSNDETQPDFVIDPPALDQLTEQSSLTPTAPMVAESSERAEPTAIIRMEHLEGVADGHRAQILGGADKAKLICVSSAYAGAEFELDHTEMVIGRTPDNAIRIDHRSVSRHHAKIVCRGQSFRVVDLGSANGTLVNSEQYAEIELKAFDLIELGHVKFRFVPAGMAYELTSEERKAVQDGAGSTLASHGGIPKILTQPGVLVGGGVIFLTLILIFLIGGRDTDPVGKEQAKEASVVHSKEQGPVSTQIKVTRKMADQKLAKAREFMDAREWLKAKKLVTLFLTNTEGHEDEGLSMLDEIEREIEHKANFDASNGAIEVGDWTEAWNSLSEVAPDSAYYADVLGLREQVKNQLVGDLARDFKQAERSGDKKKMLEVIGDIKVLAPKSVQLVELEKIYRERRRSGQAEPRSGGGRKRAKLSGSETPLSKAGGKSAEKPAVNRSEAKRFYEDGRKKMKAQDWDGALKEFGECIRVNRQFCNCYKATGIVYAQKGDNPRAARYYRLYLKNCPSAGDAAQVRQILDLYEE</sequence>
<dbReference type="PROSITE" id="PS50006">
    <property type="entry name" value="FHA_DOMAIN"/>
    <property type="match status" value="2"/>
</dbReference>
<reference evidence="4" key="1">
    <citation type="journal article" date="2010" name="ISME J.">
        <title>Metagenome of the Mediterranean deep chlorophyll maximum studied by direct and fosmid library 454 pyrosequencing.</title>
        <authorList>
            <person name="Ghai R."/>
            <person name="Martin-Cuadrado A.B."/>
            <person name="Molto A.G."/>
            <person name="Heredia I.G."/>
            <person name="Cabrera R."/>
            <person name="Martin J."/>
            <person name="Verdu M."/>
            <person name="Deschamps P."/>
            <person name="Moreira D."/>
            <person name="Lopez-Garcia P."/>
            <person name="Mira A."/>
            <person name="Rodriguez-Valera F."/>
        </authorList>
    </citation>
    <scope>NUCLEOTIDE SEQUENCE</scope>
</reference>
<proteinExistence type="predicted"/>
<evidence type="ECO:0000259" key="3">
    <source>
        <dbReference type="PROSITE" id="PS50006"/>
    </source>
</evidence>
<dbReference type="InterPro" id="IPR050923">
    <property type="entry name" value="Cell_Proc_Reg/RNA_Proc"/>
</dbReference>
<dbReference type="AlphaFoldDB" id="D6PJL8"/>
<organism evidence="4">
    <name type="scientific">uncultured organism MedDCM-OCT-S01-C81</name>
    <dbReference type="NCBI Taxonomy" id="743603"/>
    <lineage>
        <taxon>unclassified sequences</taxon>
        <taxon>environmental samples</taxon>
    </lineage>
</organism>
<evidence type="ECO:0000313" key="4">
    <source>
        <dbReference type="EMBL" id="ADD95919.1"/>
    </source>
</evidence>